<evidence type="ECO:0000259" key="12">
    <source>
        <dbReference type="PROSITE" id="PS50109"/>
    </source>
</evidence>
<evidence type="ECO:0000256" key="4">
    <source>
        <dbReference type="ARBA" id="ARBA00022553"/>
    </source>
</evidence>
<dbReference type="Pfam" id="PF00672">
    <property type="entry name" value="HAMP"/>
    <property type="match status" value="1"/>
</dbReference>
<accession>A0A839SWD4</accession>
<dbReference type="SMART" id="SM00387">
    <property type="entry name" value="HATPase_c"/>
    <property type="match status" value="1"/>
</dbReference>
<evidence type="ECO:0000256" key="9">
    <source>
        <dbReference type="ARBA" id="ARBA00023012"/>
    </source>
</evidence>
<dbReference type="SMART" id="SM00388">
    <property type="entry name" value="HisKA"/>
    <property type="match status" value="1"/>
</dbReference>
<dbReference type="CDD" id="cd06225">
    <property type="entry name" value="HAMP"/>
    <property type="match status" value="1"/>
</dbReference>
<evidence type="ECO:0000256" key="10">
    <source>
        <dbReference type="ARBA" id="ARBA00023136"/>
    </source>
</evidence>
<evidence type="ECO:0000256" key="1">
    <source>
        <dbReference type="ARBA" id="ARBA00000085"/>
    </source>
</evidence>
<dbReference type="InterPro" id="IPR036097">
    <property type="entry name" value="HisK_dim/P_sf"/>
</dbReference>
<dbReference type="InterPro" id="IPR004358">
    <property type="entry name" value="Sig_transdc_His_kin-like_C"/>
</dbReference>
<evidence type="ECO:0000256" key="3">
    <source>
        <dbReference type="ARBA" id="ARBA00012438"/>
    </source>
</evidence>
<evidence type="ECO:0000256" key="5">
    <source>
        <dbReference type="ARBA" id="ARBA00022679"/>
    </source>
</evidence>
<keyword evidence="5 14" id="KW-0808">Transferase</keyword>
<keyword evidence="7 14" id="KW-0418">Kinase</keyword>
<dbReference type="InterPro" id="IPR003661">
    <property type="entry name" value="HisK_dim/P_dom"/>
</dbReference>
<dbReference type="Pfam" id="PF02518">
    <property type="entry name" value="HATPase_c"/>
    <property type="match status" value="1"/>
</dbReference>
<dbReference type="Gene3D" id="3.30.565.10">
    <property type="entry name" value="Histidine kinase-like ATPase, C-terminal domain"/>
    <property type="match status" value="1"/>
</dbReference>
<dbReference type="Gene3D" id="1.10.287.130">
    <property type="match status" value="1"/>
</dbReference>
<dbReference type="PROSITE" id="PS50109">
    <property type="entry name" value="HIS_KIN"/>
    <property type="match status" value="1"/>
</dbReference>
<organism evidence="14 15">
    <name type="scientific">Azomonas macrocytogenes</name>
    <name type="common">Azotobacter macrocytogenes</name>
    <dbReference type="NCBI Taxonomy" id="69962"/>
    <lineage>
        <taxon>Bacteria</taxon>
        <taxon>Pseudomonadati</taxon>
        <taxon>Pseudomonadota</taxon>
        <taxon>Gammaproteobacteria</taxon>
        <taxon>Pseudomonadales</taxon>
        <taxon>Pseudomonadaceae</taxon>
        <taxon>Azomonas</taxon>
    </lineage>
</organism>
<dbReference type="GO" id="GO:0005886">
    <property type="term" value="C:plasma membrane"/>
    <property type="evidence" value="ECO:0007669"/>
    <property type="project" value="TreeGrafter"/>
</dbReference>
<protein>
    <recommendedName>
        <fullName evidence="3">histidine kinase</fullName>
        <ecNumber evidence="3">2.7.13.3</ecNumber>
    </recommendedName>
</protein>
<dbReference type="EMBL" id="JACHXI010000001">
    <property type="protein sequence ID" value="MBB3101701.1"/>
    <property type="molecule type" value="Genomic_DNA"/>
</dbReference>
<dbReference type="PROSITE" id="PS50885">
    <property type="entry name" value="HAMP"/>
    <property type="match status" value="1"/>
</dbReference>
<dbReference type="EC" id="2.7.13.3" evidence="3"/>
<dbReference type="InterPro" id="IPR038428">
    <property type="entry name" value="HK_sensor_dom_sf"/>
</dbReference>
<name>A0A839SWD4_AZOMA</name>
<dbReference type="InterPro" id="IPR005467">
    <property type="entry name" value="His_kinase_dom"/>
</dbReference>
<dbReference type="InterPro" id="IPR003660">
    <property type="entry name" value="HAMP_dom"/>
</dbReference>
<dbReference type="CDD" id="cd00082">
    <property type="entry name" value="HisKA"/>
    <property type="match status" value="1"/>
</dbReference>
<evidence type="ECO:0000256" key="7">
    <source>
        <dbReference type="ARBA" id="ARBA00022777"/>
    </source>
</evidence>
<dbReference type="InterPro" id="IPR003594">
    <property type="entry name" value="HATPase_dom"/>
</dbReference>
<dbReference type="AlphaFoldDB" id="A0A839SWD4"/>
<evidence type="ECO:0000259" key="13">
    <source>
        <dbReference type="PROSITE" id="PS50885"/>
    </source>
</evidence>
<evidence type="ECO:0000256" key="8">
    <source>
        <dbReference type="ARBA" id="ARBA00022989"/>
    </source>
</evidence>
<comment type="catalytic activity">
    <reaction evidence="1">
        <text>ATP + protein L-histidine = ADP + protein N-phospho-L-histidine.</text>
        <dbReference type="EC" id="2.7.13.3"/>
    </reaction>
</comment>
<keyword evidence="9" id="KW-0902">Two-component regulatory system</keyword>
<dbReference type="SUPFAM" id="SSF55874">
    <property type="entry name" value="ATPase domain of HSP90 chaperone/DNA topoisomerase II/histidine kinase"/>
    <property type="match status" value="1"/>
</dbReference>
<dbReference type="InterPro" id="IPR031930">
    <property type="entry name" value="HK_sensor"/>
</dbReference>
<comment type="subcellular location">
    <subcellularLocation>
        <location evidence="2">Membrane</location>
        <topology evidence="2">Multi-pass membrane protein</topology>
    </subcellularLocation>
</comment>
<evidence type="ECO:0000256" key="11">
    <source>
        <dbReference type="SAM" id="Phobius"/>
    </source>
</evidence>
<feature type="transmembrane region" description="Helical" evidence="11">
    <location>
        <begin position="136"/>
        <end position="163"/>
    </location>
</feature>
<dbReference type="SUPFAM" id="SSF47384">
    <property type="entry name" value="Homodimeric domain of signal transducing histidine kinase"/>
    <property type="match status" value="1"/>
</dbReference>
<evidence type="ECO:0000256" key="2">
    <source>
        <dbReference type="ARBA" id="ARBA00004141"/>
    </source>
</evidence>
<keyword evidence="8 11" id="KW-1133">Transmembrane helix</keyword>
<dbReference type="PRINTS" id="PR00344">
    <property type="entry name" value="BCTRLSENSOR"/>
</dbReference>
<dbReference type="InterPro" id="IPR050428">
    <property type="entry name" value="TCS_sensor_his_kinase"/>
</dbReference>
<evidence type="ECO:0000313" key="15">
    <source>
        <dbReference type="Proteomes" id="UP000549250"/>
    </source>
</evidence>
<dbReference type="Gene3D" id="3.30.450.170">
    <property type="entry name" value="Two-component histidine kinase, sensor domain"/>
    <property type="match status" value="1"/>
</dbReference>
<dbReference type="GO" id="GO:0000155">
    <property type="term" value="F:phosphorelay sensor kinase activity"/>
    <property type="evidence" value="ECO:0007669"/>
    <property type="project" value="InterPro"/>
</dbReference>
<comment type="caution">
    <text evidence="14">The sequence shown here is derived from an EMBL/GenBank/DDBJ whole genome shotgun (WGS) entry which is preliminary data.</text>
</comment>
<dbReference type="PANTHER" id="PTHR45436:SF15">
    <property type="entry name" value="SENSOR HISTIDINE KINASE CUSS"/>
    <property type="match status" value="1"/>
</dbReference>
<dbReference type="Proteomes" id="UP000549250">
    <property type="component" value="Unassembled WGS sequence"/>
</dbReference>
<dbReference type="PANTHER" id="PTHR45436">
    <property type="entry name" value="SENSOR HISTIDINE KINASE YKOH"/>
    <property type="match status" value="1"/>
</dbReference>
<keyword evidence="6 11" id="KW-0812">Transmembrane</keyword>
<feature type="domain" description="HAMP" evidence="13">
    <location>
        <begin position="161"/>
        <end position="216"/>
    </location>
</feature>
<reference evidence="14 15" key="1">
    <citation type="submission" date="2020-08" db="EMBL/GenBank/DDBJ databases">
        <title>Genomic Encyclopedia of Type Strains, Phase III (KMG-III): the genomes of soil and plant-associated and newly described type strains.</title>
        <authorList>
            <person name="Whitman W."/>
        </authorList>
    </citation>
    <scope>NUCLEOTIDE SEQUENCE [LARGE SCALE GENOMIC DNA]</scope>
    <source>
        <strain evidence="14 15">CECT 4462</strain>
    </source>
</reference>
<feature type="domain" description="Histidine kinase" evidence="12">
    <location>
        <begin position="224"/>
        <end position="431"/>
    </location>
</feature>
<keyword evidence="15" id="KW-1185">Reference proteome</keyword>
<evidence type="ECO:0000313" key="14">
    <source>
        <dbReference type="EMBL" id="MBB3101701.1"/>
    </source>
</evidence>
<sequence>MLIAFCLLVISLSGFWTRRIELETSYLSAEAQQVLKEYAEEGRQAALEGPAAVDAFLLALQAREPGWSTLLDKNLQTLSSQALDAKGRENLIRMRHLDGPMSRRGVGLPIIGVPFADGSGRLAIRLPERYRPWRYTAMLVALVQFVIPALLALLFCVGLYRVLISPLARLCKQADAVRAGQFAARLAPEVIRRKDEMGELGRALQHMTERMQESVFLQRQMLRDLSHELRTPLSRLQVACESNLSHADYQGRVRREIKVMRDLVDSTLELAWMDAERPSPALESVSVEALWELLREDACFETGWSAERFPCDLPANCHVLGHLNSLARAMENILRNAIRYSPENGVIHLVGRRANQHWLLWIEDRGPGVAEHELDLIFRPFTRLNEARPGDDGFGLGLAIAQRMIRLQEGEMWAENAHPGLRLVLRLQSLEQA</sequence>
<dbReference type="Pfam" id="PF00512">
    <property type="entry name" value="HisKA"/>
    <property type="match status" value="1"/>
</dbReference>
<dbReference type="InterPro" id="IPR036890">
    <property type="entry name" value="HATPase_C_sf"/>
</dbReference>
<keyword evidence="4" id="KW-0597">Phosphoprotein</keyword>
<gene>
    <name evidence="14" type="ORF">FHR87_000061</name>
</gene>
<dbReference type="Pfam" id="PF16750">
    <property type="entry name" value="HK_sensor"/>
    <property type="match status" value="1"/>
</dbReference>
<dbReference type="SUPFAM" id="SSF158472">
    <property type="entry name" value="HAMP domain-like"/>
    <property type="match status" value="1"/>
</dbReference>
<proteinExistence type="predicted"/>
<dbReference type="SMART" id="SM00304">
    <property type="entry name" value="HAMP"/>
    <property type="match status" value="1"/>
</dbReference>
<evidence type="ECO:0000256" key="6">
    <source>
        <dbReference type="ARBA" id="ARBA00022692"/>
    </source>
</evidence>
<keyword evidence="10 11" id="KW-0472">Membrane</keyword>